<reference evidence="1" key="1">
    <citation type="journal article" date="2023" name="Mol. Biol. Evol.">
        <title>Third-Generation Sequencing Reveals the Adaptive Role of the Epigenome in Three Deep-Sea Polychaetes.</title>
        <authorList>
            <person name="Perez M."/>
            <person name="Aroh O."/>
            <person name="Sun Y."/>
            <person name="Lan Y."/>
            <person name="Juniper S.K."/>
            <person name="Young C.R."/>
            <person name="Angers B."/>
            <person name="Qian P.Y."/>
        </authorList>
    </citation>
    <scope>NUCLEOTIDE SEQUENCE</scope>
    <source>
        <strain evidence="1">R07B-5</strain>
    </source>
</reference>
<protein>
    <submittedName>
        <fullName evidence="1">Uncharacterized protein</fullName>
    </submittedName>
</protein>
<dbReference type="AlphaFoldDB" id="A0AAD9KSQ5"/>
<gene>
    <name evidence="1" type="ORF">NP493_676g00049</name>
</gene>
<dbReference type="Proteomes" id="UP001209878">
    <property type="component" value="Unassembled WGS sequence"/>
</dbReference>
<comment type="caution">
    <text evidence="1">The sequence shown here is derived from an EMBL/GenBank/DDBJ whole genome shotgun (WGS) entry which is preliminary data.</text>
</comment>
<evidence type="ECO:0000313" key="2">
    <source>
        <dbReference type="Proteomes" id="UP001209878"/>
    </source>
</evidence>
<dbReference type="EMBL" id="JAODUO010000676">
    <property type="protein sequence ID" value="KAK2176190.1"/>
    <property type="molecule type" value="Genomic_DNA"/>
</dbReference>
<name>A0AAD9KSQ5_RIDPI</name>
<accession>A0AAD9KSQ5</accession>
<keyword evidence="2" id="KW-1185">Reference proteome</keyword>
<sequence length="90" mass="10441">MRLHILRMRRNVTRVVYDARGDLRNTTRVHEPFELNRSSLISPESKDMCHITATPYISYNTIQTCTISPLHINIKHCLKCLIDTTISTNT</sequence>
<evidence type="ECO:0000313" key="1">
    <source>
        <dbReference type="EMBL" id="KAK2176190.1"/>
    </source>
</evidence>
<organism evidence="1 2">
    <name type="scientific">Ridgeia piscesae</name>
    <name type="common">Tubeworm</name>
    <dbReference type="NCBI Taxonomy" id="27915"/>
    <lineage>
        <taxon>Eukaryota</taxon>
        <taxon>Metazoa</taxon>
        <taxon>Spiralia</taxon>
        <taxon>Lophotrochozoa</taxon>
        <taxon>Annelida</taxon>
        <taxon>Polychaeta</taxon>
        <taxon>Sedentaria</taxon>
        <taxon>Canalipalpata</taxon>
        <taxon>Sabellida</taxon>
        <taxon>Siboglinidae</taxon>
        <taxon>Ridgeia</taxon>
    </lineage>
</organism>
<proteinExistence type="predicted"/>